<keyword evidence="1" id="KW-0732">Signal</keyword>
<protein>
    <recommendedName>
        <fullName evidence="4">Lipoprotein</fullName>
    </recommendedName>
</protein>
<dbReference type="AlphaFoldDB" id="A0A917U6W2"/>
<accession>A0A917U6W2</accession>
<feature type="signal peptide" evidence="1">
    <location>
        <begin position="1"/>
        <end position="20"/>
    </location>
</feature>
<feature type="chain" id="PRO_5037321784" description="Lipoprotein" evidence="1">
    <location>
        <begin position="21"/>
        <end position="183"/>
    </location>
</feature>
<comment type="caution">
    <text evidence="2">The sequence shown here is derived from an EMBL/GenBank/DDBJ whole genome shotgun (WGS) entry which is preliminary data.</text>
</comment>
<reference evidence="2" key="2">
    <citation type="submission" date="2020-09" db="EMBL/GenBank/DDBJ databases">
        <authorList>
            <person name="Sun Q."/>
            <person name="Ohkuma M."/>
        </authorList>
    </citation>
    <scope>NUCLEOTIDE SEQUENCE</scope>
    <source>
        <strain evidence="2">JCM 19831</strain>
    </source>
</reference>
<dbReference type="EMBL" id="BMPI01000043">
    <property type="protein sequence ID" value="GGM59865.1"/>
    <property type="molecule type" value="Genomic_DNA"/>
</dbReference>
<keyword evidence="3" id="KW-1185">Reference proteome</keyword>
<evidence type="ECO:0000313" key="3">
    <source>
        <dbReference type="Proteomes" id="UP000642070"/>
    </source>
</evidence>
<dbReference type="PROSITE" id="PS51257">
    <property type="entry name" value="PROKAR_LIPOPROTEIN"/>
    <property type="match status" value="1"/>
</dbReference>
<proteinExistence type="predicted"/>
<evidence type="ECO:0000256" key="1">
    <source>
        <dbReference type="SAM" id="SignalP"/>
    </source>
</evidence>
<evidence type="ECO:0000313" key="2">
    <source>
        <dbReference type="EMBL" id="GGM59865.1"/>
    </source>
</evidence>
<gene>
    <name evidence="2" type="ORF">GCM10007977_071750</name>
</gene>
<evidence type="ECO:0008006" key="4">
    <source>
        <dbReference type="Google" id="ProtNLM"/>
    </source>
</evidence>
<sequence length="183" mass="18903">MRRVLAPTLLVAALALTACTADPDPSESSAPGGRTAACASAAASSGEGGADAVDVAGQVGQKGEADYAAVFAGARVRDDGTSVDVYRKPSADFDKWVLDTFGSTCVVLNDAKFSAAELAKRYQQVNDDHEYWSGQGVSVNSVSSDFVRGVVIVGTDDPDKAAPLFKTRYADGVPVELVKEAPA</sequence>
<reference evidence="2" key="1">
    <citation type="journal article" date="2014" name="Int. J. Syst. Evol. Microbiol.">
        <title>Complete genome sequence of Corynebacterium casei LMG S-19264T (=DSM 44701T), isolated from a smear-ripened cheese.</title>
        <authorList>
            <consortium name="US DOE Joint Genome Institute (JGI-PGF)"/>
            <person name="Walter F."/>
            <person name="Albersmeier A."/>
            <person name="Kalinowski J."/>
            <person name="Ruckert C."/>
        </authorList>
    </citation>
    <scope>NUCLEOTIDE SEQUENCE</scope>
    <source>
        <strain evidence="2">JCM 19831</strain>
    </source>
</reference>
<organism evidence="2 3">
    <name type="scientific">Dactylosporangium sucinum</name>
    <dbReference type="NCBI Taxonomy" id="1424081"/>
    <lineage>
        <taxon>Bacteria</taxon>
        <taxon>Bacillati</taxon>
        <taxon>Actinomycetota</taxon>
        <taxon>Actinomycetes</taxon>
        <taxon>Micromonosporales</taxon>
        <taxon>Micromonosporaceae</taxon>
        <taxon>Dactylosporangium</taxon>
    </lineage>
</organism>
<name>A0A917U6W2_9ACTN</name>
<dbReference type="RefSeq" id="WP_190254463.1">
    <property type="nucleotide sequence ID" value="NZ_BMPI01000043.1"/>
</dbReference>
<dbReference type="Proteomes" id="UP000642070">
    <property type="component" value="Unassembled WGS sequence"/>
</dbReference>